<reference evidence="5" key="1">
    <citation type="submission" date="2016-09" db="EMBL/GenBank/DDBJ databases">
        <authorList>
            <person name="Greninger A.L."/>
            <person name="Jerome K.R."/>
            <person name="Mcnair B."/>
            <person name="Wallis C."/>
            <person name="Fang F."/>
        </authorList>
    </citation>
    <scope>NUCLEOTIDE SEQUENCE [LARGE SCALE GENOMIC DNA]</scope>
    <source>
        <strain evidence="5">M7</strain>
    </source>
</reference>
<feature type="compositionally biased region" description="Low complexity" evidence="1">
    <location>
        <begin position="355"/>
        <end position="369"/>
    </location>
</feature>
<feature type="domain" description="ESX-1 secretion-associated protein EspB PPE" evidence="3">
    <location>
        <begin position="129"/>
        <end position="283"/>
    </location>
</feature>
<feature type="compositionally biased region" description="Low complexity" evidence="1">
    <location>
        <begin position="407"/>
        <end position="437"/>
    </location>
</feature>
<evidence type="ECO:0000313" key="4">
    <source>
        <dbReference type="EMBL" id="ODQ96042.1"/>
    </source>
</evidence>
<comment type="caution">
    <text evidence="4">The sequence shown here is derived from an EMBL/GenBank/DDBJ whole genome shotgun (WGS) entry which is preliminary data.</text>
</comment>
<gene>
    <name evidence="4" type="ORF">BHQ17_02720</name>
</gene>
<organism evidence="4 5">
    <name type="scientific">Mycolicibacterium holsaticum</name>
    <dbReference type="NCBI Taxonomy" id="152142"/>
    <lineage>
        <taxon>Bacteria</taxon>
        <taxon>Bacillati</taxon>
        <taxon>Actinomycetota</taxon>
        <taxon>Actinomycetes</taxon>
        <taxon>Mycobacteriales</taxon>
        <taxon>Mycobacteriaceae</taxon>
        <taxon>Mycolicibacterium</taxon>
    </lineage>
</organism>
<dbReference type="EMBL" id="MIGZ01000008">
    <property type="protein sequence ID" value="ODQ96042.1"/>
    <property type="molecule type" value="Genomic_DNA"/>
</dbReference>
<dbReference type="Pfam" id="PF21856">
    <property type="entry name" value="EspB_PPE"/>
    <property type="match status" value="1"/>
</dbReference>
<dbReference type="OrthoDB" id="4753912at2"/>
<feature type="region of interest" description="Disordered" evidence="1">
    <location>
        <begin position="269"/>
        <end position="309"/>
    </location>
</feature>
<feature type="compositionally biased region" description="Gly residues" evidence="1">
    <location>
        <begin position="336"/>
        <end position="354"/>
    </location>
</feature>
<keyword evidence="5" id="KW-1185">Reference proteome</keyword>
<dbReference type="InterPro" id="IPR038332">
    <property type="entry name" value="PPE_sf"/>
</dbReference>
<protein>
    <submittedName>
        <fullName evidence="4">Uncharacterized protein</fullName>
    </submittedName>
</protein>
<feature type="region of interest" description="Disordered" evidence="1">
    <location>
        <begin position="109"/>
        <end position="130"/>
    </location>
</feature>
<evidence type="ECO:0000256" key="1">
    <source>
        <dbReference type="SAM" id="MobiDB-lite"/>
    </source>
</evidence>
<sequence>MSAEVRVNPAVLKAQAAAMRQLTWSPPAVQPIPPDALGLAKDAVDNLNEIARVLGDYQTWAEAENQRIAEMLDNAAAAYERVDEAYQGKLDDPARQAAIEDIALPAPSTALPALPSGPGAPRQPSAAGYRDVKRAHGDLSAGDHGASLHTAEVQWGLAATFVESHAAPRNITDWEGEAADTAHARMNAFSDWLHELSAGWQRLAQAAAKVAAAHLNANNQHIPIFARYVALEAQLAQRAAAGADVDAIVKELQNLQRLSDEVREDYAKNATVDPVRIGDPPGASRGGNSGGAGGATGPSGASGDAATGDPAAMAERMGESLIAPTSAAGAEHGDGPPSGGGAPSGGSPSGGAAGGAPSAAPGSPSTGAPQRPTDPGLRPAAAAGGGSGAGGGGGAGGGKGVGPQPLSPAVTAETVAPAPVPVTSAAAGAAPGPSTGAMAGGGMGMAPMHGAAGAAGGKEKRRNPDLAPDEDLYTEDRPWTEGVIGNRRRRESKDNP</sequence>
<accession>A0A1E3S2Y8</accession>
<name>A0A1E3S2Y8_9MYCO</name>
<feature type="compositionally biased region" description="Gly residues" evidence="1">
    <location>
        <begin position="383"/>
        <end position="401"/>
    </location>
</feature>
<dbReference type="InterPro" id="IPR054056">
    <property type="entry name" value="EspB_PPE"/>
</dbReference>
<feature type="compositionally biased region" description="Low complexity" evidence="1">
    <location>
        <begin position="298"/>
        <end position="309"/>
    </location>
</feature>
<dbReference type="Gene3D" id="1.20.1260.20">
    <property type="entry name" value="PPE superfamily"/>
    <property type="match status" value="1"/>
</dbReference>
<feature type="domain" description="ESX-1 secretion-associated protein EspB PE" evidence="2">
    <location>
        <begin position="12"/>
        <end position="86"/>
    </location>
</feature>
<dbReference type="AlphaFoldDB" id="A0A1E3S2Y8"/>
<proteinExistence type="predicted"/>
<evidence type="ECO:0000313" key="5">
    <source>
        <dbReference type="Proteomes" id="UP000094243"/>
    </source>
</evidence>
<evidence type="ECO:0000259" key="2">
    <source>
        <dbReference type="Pfam" id="PF18625"/>
    </source>
</evidence>
<feature type="compositionally biased region" description="Gly residues" evidence="1">
    <location>
        <begin position="284"/>
        <end position="297"/>
    </location>
</feature>
<dbReference type="Pfam" id="PF18625">
    <property type="entry name" value="EspB_PE"/>
    <property type="match status" value="1"/>
</dbReference>
<feature type="region of interest" description="Disordered" evidence="1">
    <location>
        <begin position="326"/>
        <end position="496"/>
    </location>
</feature>
<feature type="compositionally biased region" description="Low complexity" evidence="1">
    <location>
        <begin position="109"/>
        <end position="120"/>
    </location>
</feature>
<evidence type="ECO:0000259" key="3">
    <source>
        <dbReference type="Pfam" id="PF21856"/>
    </source>
</evidence>
<dbReference type="InterPro" id="IPR041275">
    <property type="entry name" value="EspB_PE"/>
</dbReference>
<dbReference type="Proteomes" id="UP000094243">
    <property type="component" value="Unassembled WGS sequence"/>
</dbReference>
<dbReference type="RefSeq" id="WP_069403691.1">
    <property type="nucleotide sequence ID" value="NZ_MIGZ01000008.1"/>
</dbReference>